<dbReference type="Proteomes" id="UP000271974">
    <property type="component" value="Unassembled WGS sequence"/>
</dbReference>
<name>A0A433SKL4_ELYCH</name>
<comment type="caution">
    <text evidence="3">The sequence shown here is derived from an EMBL/GenBank/DDBJ whole genome shotgun (WGS) entry which is preliminary data.</text>
</comment>
<evidence type="ECO:0000313" key="3">
    <source>
        <dbReference type="EMBL" id="RUS69647.1"/>
    </source>
</evidence>
<sequence length="352" mass="40844">MNLKHSTKNVLRKPDDIRFKNSNSSRAKLDVNDQKVNNPHEGVQTPSGESVSAFIYNDDYEDDPSAILAAQMGQFTFGYMGAPPVQNGQVSPERSKVIQEILRNFDLERVMSRYRGNTVFNSYCHSLKNTHFRSCLEQIMGREKAPFDDQKWNDKLMRKVMVDLERKLDENERKLEEAENQRILKLKLLGICNGESWEEEDKKRHPPKPLKKTAAERKLEKRNKLARESVFRPSDDIETQMAILHRAENHVKRRSASNNSSAITISCSSNNNNDDDDVIVNLTHKKDNDDGEKQGNIHETQDAQTEPNCSRSSLSERREAYRQLKKLYEEEDLEELYREAENLVRPSQMFKK</sequence>
<feature type="compositionally biased region" description="Basic residues" evidence="2">
    <location>
        <begin position="1"/>
        <end position="11"/>
    </location>
</feature>
<feature type="coiled-coil region" evidence="1">
    <location>
        <begin position="161"/>
        <end position="188"/>
    </location>
</feature>
<dbReference type="EMBL" id="RQTK01001614">
    <property type="protein sequence ID" value="RUS69647.1"/>
    <property type="molecule type" value="Genomic_DNA"/>
</dbReference>
<feature type="compositionally biased region" description="Basic and acidic residues" evidence="2">
    <location>
        <begin position="285"/>
        <end position="301"/>
    </location>
</feature>
<accession>A0A433SKL4</accession>
<feature type="region of interest" description="Disordered" evidence="2">
    <location>
        <begin position="285"/>
        <end position="317"/>
    </location>
</feature>
<reference evidence="3 4" key="1">
    <citation type="submission" date="2019-01" db="EMBL/GenBank/DDBJ databases">
        <title>A draft genome assembly of the solar-powered sea slug Elysia chlorotica.</title>
        <authorList>
            <person name="Cai H."/>
            <person name="Li Q."/>
            <person name="Fang X."/>
            <person name="Li J."/>
            <person name="Curtis N.E."/>
            <person name="Altenburger A."/>
            <person name="Shibata T."/>
            <person name="Feng M."/>
            <person name="Maeda T."/>
            <person name="Schwartz J.A."/>
            <person name="Shigenobu S."/>
            <person name="Lundholm N."/>
            <person name="Nishiyama T."/>
            <person name="Yang H."/>
            <person name="Hasebe M."/>
            <person name="Li S."/>
            <person name="Pierce S.K."/>
            <person name="Wang J."/>
        </authorList>
    </citation>
    <scope>NUCLEOTIDE SEQUENCE [LARGE SCALE GENOMIC DNA]</scope>
    <source>
        <strain evidence="3">EC2010</strain>
        <tissue evidence="3">Whole organism of an adult</tissue>
    </source>
</reference>
<evidence type="ECO:0000313" key="4">
    <source>
        <dbReference type="Proteomes" id="UP000271974"/>
    </source>
</evidence>
<organism evidence="3 4">
    <name type="scientific">Elysia chlorotica</name>
    <name type="common">Eastern emerald elysia</name>
    <name type="synonym">Sea slug</name>
    <dbReference type="NCBI Taxonomy" id="188477"/>
    <lineage>
        <taxon>Eukaryota</taxon>
        <taxon>Metazoa</taxon>
        <taxon>Spiralia</taxon>
        <taxon>Lophotrochozoa</taxon>
        <taxon>Mollusca</taxon>
        <taxon>Gastropoda</taxon>
        <taxon>Heterobranchia</taxon>
        <taxon>Euthyneura</taxon>
        <taxon>Panpulmonata</taxon>
        <taxon>Sacoglossa</taxon>
        <taxon>Placobranchoidea</taxon>
        <taxon>Plakobranchidae</taxon>
        <taxon>Elysia</taxon>
    </lineage>
</organism>
<protein>
    <submittedName>
        <fullName evidence="3">Uncharacterized protein</fullName>
    </submittedName>
</protein>
<dbReference type="OrthoDB" id="6153768at2759"/>
<evidence type="ECO:0000256" key="2">
    <source>
        <dbReference type="SAM" id="MobiDB-lite"/>
    </source>
</evidence>
<gene>
    <name evidence="3" type="ORF">EGW08_022592</name>
</gene>
<evidence type="ECO:0000256" key="1">
    <source>
        <dbReference type="SAM" id="Coils"/>
    </source>
</evidence>
<feature type="region of interest" description="Disordered" evidence="2">
    <location>
        <begin position="197"/>
        <end position="233"/>
    </location>
</feature>
<proteinExistence type="predicted"/>
<feature type="compositionally biased region" description="Polar residues" evidence="2">
    <location>
        <begin position="302"/>
        <end position="313"/>
    </location>
</feature>
<feature type="compositionally biased region" description="Basic and acidic residues" evidence="2">
    <location>
        <begin position="213"/>
        <end position="233"/>
    </location>
</feature>
<dbReference type="AlphaFoldDB" id="A0A433SKL4"/>
<feature type="region of interest" description="Disordered" evidence="2">
    <location>
        <begin position="1"/>
        <end position="48"/>
    </location>
</feature>
<keyword evidence="4" id="KW-1185">Reference proteome</keyword>
<keyword evidence="1" id="KW-0175">Coiled coil</keyword>